<dbReference type="RefSeq" id="WP_378247234.1">
    <property type="nucleotide sequence ID" value="NZ_JBHRWK010000143.1"/>
</dbReference>
<sequence length="113" mass="11726">MADLVRRQTALDCPRVAGRDGTAAGERRLRLLDRMSDLPALVLSAKSDMLAGNSLAADCVGCLRTAQTRYPHDPDLAGLIDGHAVLVYSAVPGTPGASAVDLLRVTGLVNCAG</sequence>
<gene>
    <name evidence="1" type="ORF">ACFOSH_42520</name>
</gene>
<dbReference type="EMBL" id="JBHRWK010000143">
    <property type="protein sequence ID" value="MFC3456141.1"/>
    <property type="molecule type" value="Genomic_DNA"/>
</dbReference>
<evidence type="ECO:0008006" key="3">
    <source>
        <dbReference type="Google" id="ProtNLM"/>
    </source>
</evidence>
<keyword evidence="2" id="KW-1185">Reference proteome</keyword>
<evidence type="ECO:0000313" key="1">
    <source>
        <dbReference type="EMBL" id="MFC3456141.1"/>
    </source>
</evidence>
<reference evidence="2" key="1">
    <citation type="journal article" date="2019" name="Int. J. Syst. Evol. Microbiol.">
        <title>The Global Catalogue of Microorganisms (GCM) 10K type strain sequencing project: providing services to taxonomists for standard genome sequencing and annotation.</title>
        <authorList>
            <consortium name="The Broad Institute Genomics Platform"/>
            <consortium name="The Broad Institute Genome Sequencing Center for Infectious Disease"/>
            <person name="Wu L."/>
            <person name="Ma J."/>
        </authorList>
    </citation>
    <scope>NUCLEOTIDE SEQUENCE [LARGE SCALE GENOMIC DNA]</scope>
    <source>
        <strain evidence="2">CGMCC 4.7676</strain>
    </source>
</reference>
<comment type="caution">
    <text evidence="1">The sequence shown here is derived from an EMBL/GenBank/DDBJ whole genome shotgun (WGS) entry which is preliminary data.</text>
</comment>
<evidence type="ECO:0000313" key="2">
    <source>
        <dbReference type="Proteomes" id="UP001595645"/>
    </source>
</evidence>
<proteinExistence type="predicted"/>
<organism evidence="1 2">
    <name type="scientific">Amycolatopsis speibonae</name>
    <dbReference type="NCBI Taxonomy" id="1450224"/>
    <lineage>
        <taxon>Bacteria</taxon>
        <taxon>Bacillati</taxon>
        <taxon>Actinomycetota</taxon>
        <taxon>Actinomycetes</taxon>
        <taxon>Pseudonocardiales</taxon>
        <taxon>Pseudonocardiaceae</taxon>
        <taxon>Amycolatopsis</taxon>
    </lineage>
</organism>
<name>A0ABV7PCI8_9PSEU</name>
<accession>A0ABV7PCI8</accession>
<dbReference type="Proteomes" id="UP001595645">
    <property type="component" value="Unassembled WGS sequence"/>
</dbReference>
<protein>
    <recommendedName>
        <fullName evidence="3">MmyB-like transcription regulator ligand binding domain-containing protein</fullName>
    </recommendedName>
</protein>